<comment type="caution">
    <text evidence="5">The sequence shown here is derived from an EMBL/GenBank/DDBJ whole genome shotgun (WGS) entry which is preliminary data.</text>
</comment>
<keyword evidence="1" id="KW-0677">Repeat</keyword>
<dbReference type="AlphaFoldDB" id="A0A8J6KDM9"/>
<organism evidence="5 6">
    <name type="scientific">Eleutherodactylus coqui</name>
    <name type="common">Puerto Rican coqui</name>
    <dbReference type="NCBI Taxonomy" id="57060"/>
    <lineage>
        <taxon>Eukaryota</taxon>
        <taxon>Metazoa</taxon>
        <taxon>Chordata</taxon>
        <taxon>Craniata</taxon>
        <taxon>Vertebrata</taxon>
        <taxon>Euteleostomi</taxon>
        <taxon>Amphibia</taxon>
        <taxon>Batrachia</taxon>
        <taxon>Anura</taxon>
        <taxon>Neobatrachia</taxon>
        <taxon>Hyloidea</taxon>
        <taxon>Eleutherodactylidae</taxon>
        <taxon>Eleutherodactylinae</taxon>
        <taxon>Eleutherodactylus</taxon>
        <taxon>Eleutherodactylus</taxon>
    </lineage>
</organism>
<dbReference type="PANTHER" id="PTHR10271">
    <property type="entry name" value="INTERFERON-INDUCED PROTEIN WITH TETRATRICOPEPTIDE REPEATS"/>
    <property type="match status" value="1"/>
</dbReference>
<proteinExistence type="inferred from homology"/>
<dbReference type="Pfam" id="PF13181">
    <property type="entry name" value="TPR_8"/>
    <property type="match status" value="2"/>
</dbReference>
<dbReference type="GO" id="GO:0051607">
    <property type="term" value="P:defense response to virus"/>
    <property type="evidence" value="ECO:0007669"/>
    <property type="project" value="TreeGrafter"/>
</dbReference>
<evidence type="ECO:0000256" key="2">
    <source>
        <dbReference type="ARBA" id="ARBA00022803"/>
    </source>
</evidence>
<evidence type="ECO:0000313" key="5">
    <source>
        <dbReference type="EMBL" id="KAG9484999.1"/>
    </source>
</evidence>
<dbReference type="InterPro" id="IPR011990">
    <property type="entry name" value="TPR-like_helical_dom_sf"/>
</dbReference>
<dbReference type="PROSITE" id="PS50005">
    <property type="entry name" value="TPR"/>
    <property type="match status" value="1"/>
</dbReference>
<dbReference type="SUPFAM" id="SSF48452">
    <property type="entry name" value="TPR-like"/>
    <property type="match status" value="3"/>
</dbReference>
<dbReference type="Pfam" id="PF13424">
    <property type="entry name" value="TPR_12"/>
    <property type="match status" value="1"/>
</dbReference>
<dbReference type="Gene3D" id="1.25.40.10">
    <property type="entry name" value="Tetratricopeptide repeat domain"/>
    <property type="match status" value="3"/>
</dbReference>
<accession>A0A8J6KDM9</accession>
<reference evidence="5" key="1">
    <citation type="thesis" date="2020" institute="ProQuest LLC" country="789 East Eisenhower Parkway, Ann Arbor, MI, USA">
        <title>Comparative Genomics and Chromosome Evolution.</title>
        <authorList>
            <person name="Mudd A.B."/>
        </authorList>
    </citation>
    <scope>NUCLEOTIDE SEQUENCE</scope>
    <source>
        <strain evidence="5">HN-11 Male</strain>
        <tissue evidence="5">Kidney and liver</tissue>
    </source>
</reference>
<feature type="repeat" description="TPR" evidence="4">
    <location>
        <begin position="436"/>
        <end position="469"/>
    </location>
</feature>
<evidence type="ECO:0000256" key="3">
    <source>
        <dbReference type="ARBA" id="ARBA00038336"/>
    </source>
</evidence>
<evidence type="ECO:0000256" key="4">
    <source>
        <dbReference type="PROSITE-ProRule" id="PRU00339"/>
    </source>
</evidence>
<dbReference type="InterPro" id="IPR013105">
    <property type="entry name" value="TPR_2"/>
</dbReference>
<evidence type="ECO:0000256" key="1">
    <source>
        <dbReference type="ARBA" id="ARBA00022737"/>
    </source>
</evidence>
<keyword evidence="2 4" id="KW-0802">TPR repeat</keyword>
<protein>
    <recommendedName>
        <fullName evidence="7">Interferon-induced protein with tetratricopeptide repeats 5</fullName>
    </recommendedName>
</protein>
<dbReference type="Proteomes" id="UP000770717">
    <property type="component" value="Unassembled WGS sequence"/>
</dbReference>
<dbReference type="InterPro" id="IPR019734">
    <property type="entry name" value="TPR_rpt"/>
</dbReference>
<dbReference type="PANTHER" id="PTHR10271:SF35">
    <property type="entry name" value="INTERFERON INDUCED PROTEIN WITH TETRATRICOPEPTIDE REPEATS 5"/>
    <property type="match status" value="1"/>
</dbReference>
<name>A0A8J6KDM9_ELECQ</name>
<sequence length="483" mass="56875">MAAAESAPSLKLRLLQLKCHFTWKLTLKDMDPEEIEERMYNQLTFLVTKNKYMVYNILAYVMHLKKDYTKAVANLQKAEEVIKENNPDGPDHKYLVTYGNYAWIFYYLHQYEDSQKYIDKVDQINKGLKDTPDISEIYGEKGWALLKLCGYYYEEAKLCFQKALELEPEDPEWNTGYATVVYRLETMNGRQCPASECKSLDLLKRAIEKNPNDAVVKALLALKLQDLKRTDEGKKYLEEAIKQAPNLPYVLRYVAKFYRRARMEDEALRHLKTAVDLIPNSGFLHHQIGLCYKRKYYNSKKQLGNRNIYSRQLDQESYDLLQNAIFHFKKALESKKSLVYAYTDLANMYCEAKEYQKAEDTFEAVLAFTSLSDEEKQQIYYHYGHFKEYCRRSQSEAIHYYKMSLQITSTMREKEFSESALRRISSKIIRNNRQDPEGFALLGFIHKTNGERNDAIDCFEKALRYDPHNAEYVSELCELKLMI</sequence>
<evidence type="ECO:0008006" key="7">
    <source>
        <dbReference type="Google" id="ProtNLM"/>
    </source>
</evidence>
<dbReference type="FunFam" id="1.25.40.10:FF:000032">
    <property type="entry name" value="Interferon-induced protein with tetratricopeptide repeats 5"/>
    <property type="match status" value="1"/>
</dbReference>
<keyword evidence="6" id="KW-1185">Reference proteome</keyword>
<gene>
    <name evidence="5" type="ORF">GDO78_008224</name>
</gene>
<dbReference type="SMART" id="SM00028">
    <property type="entry name" value="TPR"/>
    <property type="match status" value="6"/>
</dbReference>
<evidence type="ECO:0000313" key="6">
    <source>
        <dbReference type="Proteomes" id="UP000770717"/>
    </source>
</evidence>
<comment type="similarity">
    <text evidence="3">Belongs to the IFIT family.</text>
</comment>
<dbReference type="EMBL" id="WNTK01000004">
    <property type="protein sequence ID" value="KAG9484999.1"/>
    <property type="molecule type" value="Genomic_DNA"/>
</dbReference>
<dbReference type="OrthoDB" id="10043504at2759"/>
<dbReference type="Pfam" id="PF07719">
    <property type="entry name" value="TPR_2"/>
    <property type="match status" value="1"/>
</dbReference>
<dbReference type="GO" id="GO:0005829">
    <property type="term" value="C:cytosol"/>
    <property type="evidence" value="ECO:0007669"/>
    <property type="project" value="TreeGrafter"/>
</dbReference>